<dbReference type="Gene3D" id="3.30.70.2050">
    <property type="match status" value="1"/>
</dbReference>
<dbReference type="RefSeq" id="WP_018575569.1">
    <property type="nucleotide sequence ID" value="NZ_CP065725.1"/>
</dbReference>
<feature type="signal peptide" evidence="2">
    <location>
        <begin position="1"/>
        <end position="21"/>
    </location>
</feature>
<gene>
    <name evidence="3" type="ORF">I6G29_11280</name>
    <name evidence="4" type="ORF">NCTC11997_02323</name>
</gene>
<dbReference type="PANTHER" id="PTHR41247:SF1">
    <property type="entry name" value="HTH-TYPE TRANSCRIPTIONAL REPRESSOR YCNK"/>
    <property type="match status" value="1"/>
</dbReference>
<sequence length="191" mass="21445">MKLKFKVLGAVLLCFSLVACKQSVEPEAGPQAAQISDESTGYFCHMFLAEHDGPKSHLFLADQEEPIWFTEVNQLFAFNLLPEEPKNIVAMYVNDASGIQDWTDHSSNQHWLEAKSAFYVIESSFIGGMGSADALPFKERAMAEEYVAEHGGRVVTFDEMPESFVFQQPLQSQPHDHHGHSAPAHDHHQHH</sequence>
<dbReference type="PANTHER" id="PTHR41247">
    <property type="entry name" value="HTH-TYPE TRANSCRIPTIONAL REPRESSOR YCNK"/>
    <property type="match status" value="1"/>
</dbReference>
<dbReference type="Pfam" id="PF05573">
    <property type="entry name" value="NosL"/>
    <property type="match status" value="1"/>
</dbReference>
<evidence type="ECO:0000313" key="5">
    <source>
        <dbReference type="Proteomes" id="UP000254603"/>
    </source>
</evidence>
<feature type="chain" id="PRO_5017086049" evidence="2">
    <location>
        <begin position="22"/>
        <end position="191"/>
    </location>
</feature>
<dbReference type="InterPro" id="IPR008719">
    <property type="entry name" value="N2O_reductase_NosL"/>
</dbReference>
<reference evidence="4 5" key="1">
    <citation type="submission" date="2018-06" db="EMBL/GenBank/DDBJ databases">
        <authorList>
            <consortium name="Pathogen Informatics"/>
            <person name="Doyle S."/>
        </authorList>
    </citation>
    <scope>NUCLEOTIDE SEQUENCE [LARGE SCALE GENOMIC DNA]</scope>
    <source>
        <strain evidence="4 5">NCTC11997</strain>
    </source>
</reference>
<keyword evidence="6" id="KW-1185">Reference proteome</keyword>
<name>A0A378XHM7_9BURK</name>
<dbReference type="OrthoDB" id="982633at2"/>
<evidence type="ECO:0000256" key="1">
    <source>
        <dbReference type="SAM" id="MobiDB-lite"/>
    </source>
</evidence>
<dbReference type="STRING" id="1122619.GCA_000373745_02384"/>
<dbReference type="PROSITE" id="PS51257">
    <property type="entry name" value="PROKAR_LIPOPROTEIN"/>
    <property type="match status" value="1"/>
</dbReference>
<evidence type="ECO:0000313" key="6">
    <source>
        <dbReference type="Proteomes" id="UP000594903"/>
    </source>
</evidence>
<dbReference type="Proteomes" id="UP000594903">
    <property type="component" value="Chromosome"/>
</dbReference>
<dbReference type="SUPFAM" id="SSF160387">
    <property type="entry name" value="NosL/MerB-like"/>
    <property type="match status" value="1"/>
</dbReference>
<feature type="region of interest" description="Disordered" evidence="1">
    <location>
        <begin position="169"/>
        <end position="191"/>
    </location>
</feature>
<dbReference type="EMBL" id="UGSB01000001">
    <property type="protein sequence ID" value="SUA57245.1"/>
    <property type="molecule type" value="Genomic_DNA"/>
</dbReference>
<accession>A0A378XHM7</accession>
<organism evidence="4 5">
    <name type="scientific">Oligella ureolytica</name>
    <dbReference type="NCBI Taxonomy" id="90244"/>
    <lineage>
        <taxon>Bacteria</taxon>
        <taxon>Pseudomonadati</taxon>
        <taxon>Pseudomonadota</taxon>
        <taxon>Betaproteobacteria</taxon>
        <taxon>Burkholderiales</taxon>
        <taxon>Alcaligenaceae</taxon>
        <taxon>Oligella</taxon>
    </lineage>
</organism>
<dbReference type="AlphaFoldDB" id="A0A378XHM7"/>
<dbReference type="EMBL" id="CP065725">
    <property type="protein sequence ID" value="QPT39702.1"/>
    <property type="molecule type" value="Genomic_DNA"/>
</dbReference>
<evidence type="ECO:0000313" key="4">
    <source>
        <dbReference type="EMBL" id="SUA57245.1"/>
    </source>
</evidence>
<dbReference type="Proteomes" id="UP000254603">
    <property type="component" value="Unassembled WGS sequence"/>
</dbReference>
<evidence type="ECO:0000256" key="2">
    <source>
        <dbReference type="SAM" id="SignalP"/>
    </source>
</evidence>
<protein>
    <submittedName>
        <fullName evidence="3 4">NosL</fullName>
    </submittedName>
</protein>
<reference evidence="3 6" key="2">
    <citation type="submission" date="2020-12" db="EMBL/GenBank/DDBJ databases">
        <title>FDA dAtabase for Regulatory Grade micrObial Sequences (FDA-ARGOS): Supporting development and validation of Infectious Disease Dx tests.</title>
        <authorList>
            <person name="Sproer C."/>
            <person name="Gronow S."/>
            <person name="Severitt S."/>
            <person name="Schroder I."/>
            <person name="Tallon L."/>
            <person name="Sadzewicz L."/>
            <person name="Zhao X."/>
            <person name="Boylan J."/>
            <person name="Ott S."/>
            <person name="Bowen H."/>
            <person name="Vavikolanu K."/>
            <person name="Mehta A."/>
            <person name="Aluvathingal J."/>
            <person name="Nadendla S."/>
            <person name="Lowell S."/>
            <person name="Myers T."/>
            <person name="Yan Y."/>
            <person name="Sichtig H."/>
        </authorList>
    </citation>
    <scope>NUCLEOTIDE SEQUENCE [LARGE SCALE GENOMIC DNA]</scope>
    <source>
        <strain evidence="3 6">FDAARGOS_872</strain>
    </source>
</reference>
<keyword evidence="2" id="KW-0732">Signal</keyword>
<dbReference type="Gene3D" id="3.30.70.2060">
    <property type="match status" value="1"/>
</dbReference>
<evidence type="ECO:0000313" key="3">
    <source>
        <dbReference type="EMBL" id="QPT39702.1"/>
    </source>
</evidence>
<proteinExistence type="predicted"/>